<keyword evidence="11" id="KW-1185">Reference proteome</keyword>
<dbReference type="CDD" id="cd00067">
    <property type="entry name" value="GAL4"/>
    <property type="match status" value="1"/>
</dbReference>
<dbReference type="EMBL" id="CAJVOS010000027">
    <property type="protein sequence ID" value="CAG8125503.1"/>
    <property type="molecule type" value="Genomic_DNA"/>
</dbReference>
<keyword evidence="8" id="KW-0472">Membrane</keyword>
<keyword evidence="8" id="KW-1133">Transmembrane helix</keyword>
<dbReference type="GO" id="GO:0005634">
    <property type="term" value="C:nucleus"/>
    <property type="evidence" value="ECO:0007669"/>
    <property type="project" value="UniProtKB-SubCell"/>
</dbReference>
<dbReference type="AlphaFoldDB" id="A0A9W4HUB3"/>
<keyword evidence="2" id="KW-0479">Metal-binding</keyword>
<feature type="region of interest" description="Disordered" evidence="7">
    <location>
        <begin position="68"/>
        <end position="87"/>
    </location>
</feature>
<dbReference type="InterPro" id="IPR007219">
    <property type="entry name" value="XnlR_reg_dom"/>
</dbReference>
<keyword evidence="8" id="KW-0812">Transmembrane</keyword>
<gene>
    <name evidence="10" type="ORF">POLS_LOCUS5360</name>
</gene>
<evidence type="ECO:0000256" key="2">
    <source>
        <dbReference type="ARBA" id="ARBA00022723"/>
    </source>
</evidence>
<dbReference type="GO" id="GO:0006351">
    <property type="term" value="P:DNA-templated transcription"/>
    <property type="evidence" value="ECO:0007669"/>
    <property type="project" value="InterPro"/>
</dbReference>
<dbReference type="SMART" id="SM00066">
    <property type="entry name" value="GAL4"/>
    <property type="match status" value="1"/>
</dbReference>
<keyword evidence="6" id="KW-0539">Nucleus</keyword>
<dbReference type="CDD" id="cd12148">
    <property type="entry name" value="fungal_TF_MHR"/>
    <property type="match status" value="1"/>
</dbReference>
<name>A0A9W4HUB3_PENOL</name>
<dbReference type="Proteomes" id="UP001153618">
    <property type="component" value="Unassembled WGS sequence"/>
</dbReference>
<dbReference type="Gene3D" id="4.10.240.10">
    <property type="entry name" value="Zn(2)-C6 fungal-type DNA-binding domain"/>
    <property type="match status" value="1"/>
</dbReference>
<dbReference type="InterPro" id="IPR036864">
    <property type="entry name" value="Zn2-C6_fun-type_DNA-bd_sf"/>
</dbReference>
<keyword evidence="4" id="KW-0238">DNA-binding</keyword>
<feature type="domain" description="Zn(2)-C6 fungal-type" evidence="9">
    <location>
        <begin position="20"/>
        <end position="50"/>
    </location>
</feature>
<evidence type="ECO:0000256" key="8">
    <source>
        <dbReference type="SAM" id="Phobius"/>
    </source>
</evidence>
<organism evidence="10 11">
    <name type="scientific">Penicillium olsonii</name>
    <dbReference type="NCBI Taxonomy" id="99116"/>
    <lineage>
        <taxon>Eukaryota</taxon>
        <taxon>Fungi</taxon>
        <taxon>Dikarya</taxon>
        <taxon>Ascomycota</taxon>
        <taxon>Pezizomycotina</taxon>
        <taxon>Eurotiomycetes</taxon>
        <taxon>Eurotiomycetidae</taxon>
        <taxon>Eurotiales</taxon>
        <taxon>Aspergillaceae</taxon>
        <taxon>Penicillium</taxon>
    </lineage>
</organism>
<dbReference type="SMART" id="SM00906">
    <property type="entry name" value="Fungal_trans"/>
    <property type="match status" value="1"/>
</dbReference>
<comment type="subcellular location">
    <subcellularLocation>
        <location evidence="1">Nucleus</location>
    </subcellularLocation>
</comment>
<evidence type="ECO:0000256" key="5">
    <source>
        <dbReference type="ARBA" id="ARBA00023163"/>
    </source>
</evidence>
<accession>A0A9W4HUB3</accession>
<dbReference type="SUPFAM" id="SSF57701">
    <property type="entry name" value="Zn2/Cys6 DNA-binding domain"/>
    <property type="match status" value="1"/>
</dbReference>
<evidence type="ECO:0000256" key="6">
    <source>
        <dbReference type="ARBA" id="ARBA00023242"/>
    </source>
</evidence>
<dbReference type="PANTHER" id="PTHR46910:SF37">
    <property type="entry name" value="ZN(II)2CYS6 TRANSCRIPTION FACTOR (EUROFUNG)"/>
    <property type="match status" value="1"/>
</dbReference>
<evidence type="ECO:0000313" key="10">
    <source>
        <dbReference type="EMBL" id="CAG8125503.1"/>
    </source>
</evidence>
<dbReference type="InterPro" id="IPR001138">
    <property type="entry name" value="Zn2Cys6_DnaBD"/>
</dbReference>
<dbReference type="Pfam" id="PF04082">
    <property type="entry name" value="Fungal_trans"/>
    <property type="match status" value="1"/>
</dbReference>
<keyword evidence="5" id="KW-0804">Transcription</keyword>
<reference evidence="10" key="1">
    <citation type="submission" date="2021-07" db="EMBL/GenBank/DDBJ databases">
        <authorList>
            <person name="Branca A.L. A."/>
        </authorList>
    </citation>
    <scope>NUCLEOTIDE SEQUENCE</scope>
</reference>
<evidence type="ECO:0000256" key="7">
    <source>
        <dbReference type="SAM" id="MobiDB-lite"/>
    </source>
</evidence>
<dbReference type="InterPro" id="IPR050987">
    <property type="entry name" value="AtrR-like"/>
</dbReference>
<dbReference type="OrthoDB" id="4116913at2759"/>
<dbReference type="PROSITE" id="PS50048">
    <property type="entry name" value="ZN2_CY6_FUNGAL_2"/>
    <property type="match status" value="1"/>
</dbReference>
<sequence length="609" mass="68051">MAEASSPRRQPTRAVGRRRACDTCFKRKIKCDAEFPQCNWCKHHGLACTYNRISGRIKSSNQIIFSSGTPNQSTSTGSAIASSGASLNTSFDQSPEIRRSAGLRRSITSLSGIDLLSTEGLHWIEAHVGEKISTAKLNTFDLPWTCPRRLQDEDPVAAGSPTELPQRQVVELYVTRYASSFQALVFPVISKSLFAQTLDLAYGSPQSFGYASAKACVWSFLSLVTLFGFDIDIRGPVDCGFYTLEAQRLLPRVIQEMTLDGIQCLMMLLLLQYFLGDLQSAAVSISVATRLLYKLGAHTIQTDPTHVSHYDKRVPEFHLRDLFWLCYSFDKDISLRIGQPPSINDLDCDLSLPSGYARLQNSNIHRDDLTPDDNVLPLFPWDLRLSKIKSEAYSTLYSASSASKSRSQVLESIRHLDEVLEEWRLSLDLDVRPMLCHAAETSIRANMNTQGIILRLSYYHCVSIIHQASERRNVPGFKQGFEPDVINSSDELSTTASRSTLTLLQATLPSLKGECFWVVLFYILTATLTLFCNILKDPLNQQSPQDVMTLHNVPSLLNNIPIRNLTPAEIIHLRFLNGFTSELARLGRCAMDKAQVKSRGSENTHRSTG</sequence>
<dbReference type="GO" id="GO:0000981">
    <property type="term" value="F:DNA-binding transcription factor activity, RNA polymerase II-specific"/>
    <property type="evidence" value="ECO:0007669"/>
    <property type="project" value="InterPro"/>
</dbReference>
<evidence type="ECO:0000256" key="1">
    <source>
        <dbReference type="ARBA" id="ARBA00004123"/>
    </source>
</evidence>
<comment type="caution">
    <text evidence="10">The sequence shown here is derived from an EMBL/GenBank/DDBJ whole genome shotgun (WGS) entry which is preliminary data.</text>
</comment>
<dbReference type="Pfam" id="PF00172">
    <property type="entry name" value="Zn_clus"/>
    <property type="match status" value="1"/>
</dbReference>
<evidence type="ECO:0000259" key="9">
    <source>
        <dbReference type="PROSITE" id="PS50048"/>
    </source>
</evidence>
<evidence type="ECO:0000256" key="3">
    <source>
        <dbReference type="ARBA" id="ARBA00023015"/>
    </source>
</evidence>
<proteinExistence type="predicted"/>
<keyword evidence="3" id="KW-0805">Transcription regulation</keyword>
<evidence type="ECO:0000256" key="4">
    <source>
        <dbReference type="ARBA" id="ARBA00023125"/>
    </source>
</evidence>
<feature type="compositionally biased region" description="Low complexity" evidence="7">
    <location>
        <begin position="73"/>
        <end position="86"/>
    </location>
</feature>
<dbReference type="GO" id="GO:0003677">
    <property type="term" value="F:DNA binding"/>
    <property type="evidence" value="ECO:0007669"/>
    <property type="project" value="UniProtKB-KW"/>
</dbReference>
<evidence type="ECO:0000313" key="11">
    <source>
        <dbReference type="Proteomes" id="UP001153618"/>
    </source>
</evidence>
<dbReference type="GO" id="GO:0008270">
    <property type="term" value="F:zinc ion binding"/>
    <property type="evidence" value="ECO:0007669"/>
    <property type="project" value="InterPro"/>
</dbReference>
<feature type="transmembrane region" description="Helical" evidence="8">
    <location>
        <begin position="516"/>
        <end position="535"/>
    </location>
</feature>
<dbReference type="PANTHER" id="PTHR46910">
    <property type="entry name" value="TRANSCRIPTION FACTOR PDR1"/>
    <property type="match status" value="1"/>
</dbReference>
<protein>
    <recommendedName>
        <fullName evidence="9">Zn(2)-C6 fungal-type domain-containing protein</fullName>
    </recommendedName>
</protein>